<reference evidence="4" key="1">
    <citation type="submission" date="2010-02" db="EMBL/GenBank/DDBJ databases">
        <title>The Genome Sequence of Prevotella oris strain C735.</title>
        <authorList>
            <consortium name="The Broad Institute Genome Sequencing Platform"/>
            <person name="Ward D."/>
            <person name="Feldgarden M."/>
            <person name="Earl A."/>
            <person name="Young S.K."/>
            <person name="Zeng Q."/>
            <person name="Koehrsen M."/>
            <person name="Alvarado L."/>
            <person name="Berlin A."/>
            <person name="Bochicchio J."/>
            <person name="Borenstein D."/>
            <person name="Chapman S.B."/>
            <person name="Chen Z."/>
            <person name="Engels R."/>
            <person name="Freedman E."/>
            <person name="Gellesch M."/>
            <person name="Goldberg J."/>
            <person name="Griggs A."/>
            <person name="Gujja S."/>
            <person name="Heilman E."/>
            <person name="Heiman D."/>
            <person name="Hepburn T."/>
            <person name="Howarth C."/>
            <person name="Jen D."/>
            <person name="Larson L."/>
            <person name="Mehta T."/>
            <person name="Park D."/>
            <person name="Pearson M."/>
            <person name="Roberts A."/>
            <person name="Saif S."/>
            <person name="Shea T."/>
            <person name="Shenoy N."/>
            <person name="Sisk P."/>
            <person name="Stolte C."/>
            <person name="Sykes S."/>
            <person name="Thomson T."/>
            <person name="Walk T."/>
            <person name="White J."/>
            <person name="Yandava C."/>
            <person name="Sibley C.D."/>
            <person name="Field T.R."/>
            <person name="Grinwis M."/>
            <person name="Eshaghurshan C.S."/>
            <person name="Surette M.G."/>
            <person name="Haas B."/>
            <person name="Nusbaum C."/>
            <person name="Birren B."/>
        </authorList>
    </citation>
    <scope>NUCLEOTIDE SEQUENCE [LARGE SCALE GENOMIC DNA]</scope>
    <source>
        <strain evidence="4">C505</strain>
    </source>
</reference>
<feature type="compositionally biased region" description="Basic and acidic residues" evidence="1">
    <location>
        <begin position="303"/>
        <end position="317"/>
    </location>
</feature>
<evidence type="ECO:0000313" key="4">
    <source>
        <dbReference type="Proteomes" id="UP000004668"/>
    </source>
</evidence>
<feature type="transmembrane region" description="Helical" evidence="2">
    <location>
        <begin position="100"/>
        <end position="122"/>
    </location>
</feature>
<reference evidence="3 4" key="2">
    <citation type="submission" date="2011-10" db="EMBL/GenBank/DDBJ databases">
        <title>The Genome Sequence of Actinomyces viscosus C505.</title>
        <authorList>
            <consortium name="The Broad Institute Genome Sequencing Platform"/>
            <consortium name="The Broad Institute Genome Sequencing Center for Infectious Disease"/>
            <person name="Earl A."/>
            <person name="Ward D."/>
            <person name="Feldgarden M."/>
            <person name="Gevers D."/>
            <person name="Sibley C.D."/>
            <person name="Field T.R."/>
            <person name="Grinwis M."/>
            <person name="Eshaghurshan C.S."/>
            <person name="Surette M.G."/>
            <person name="Young S.K."/>
            <person name="Zeng Q."/>
            <person name="Gargeya S."/>
            <person name="Fitzgerald M."/>
            <person name="Haas B."/>
            <person name="Abouelleil A."/>
            <person name="Alvarado L."/>
            <person name="Arachchi H.M."/>
            <person name="Berlin A."/>
            <person name="Brown A."/>
            <person name="Chapman S.B."/>
            <person name="Chen Z."/>
            <person name="Dunbar C."/>
            <person name="Freedman E."/>
            <person name="Gearin G."/>
            <person name="Goldberg J."/>
            <person name="Griggs A."/>
            <person name="Gujja S."/>
            <person name="Heiman D."/>
            <person name="Howarth C."/>
            <person name="Larson L."/>
            <person name="Lui A."/>
            <person name="MacDonald P.J.P."/>
            <person name="Montmayeur A."/>
            <person name="Murphy C."/>
            <person name="Neiman D."/>
            <person name="Pearson M."/>
            <person name="Priest M."/>
            <person name="Roberts A."/>
            <person name="Saif S."/>
            <person name="Shea T."/>
            <person name="Shenoy N."/>
            <person name="Sisk P."/>
            <person name="Stolte C."/>
            <person name="Sykes S."/>
            <person name="Wortman J."/>
            <person name="Nusbaum C."/>
            <person name="Birren B."/>
        </authorList>
    </citation>
    <scope>NUCLEOTIDE SEQUENCE [LARGE SCALE GENOMIC DNA]</scope>
    <source>
        <strain evidence="3 4">C505</strain>
    </source>
</reference>
<feature type="transmembrane region" description="Helical" evidence="2">
    <location>
        <begin position="18"/>
        <end position="38"/>
    </location>
</feature>
<evidence type="ECO:0000313" key="3">
    <source>
        <dbReference type="EMBL" id="EQM96831.1"/>
    </source>
</evidence>
<sequence length="324" mass="37086">MQRNEFISRRGSRDITDWLLALIWPLMGVGSLLVLWRLDDIAHGSAEEKFGYVALVLASFGMCAYYLFSSRVFDYAVLVPEIVWEQTGVRLVADKDFDPLLSFIVFWMSCLLAVIGIILIIADPEDGMDGIPVTYVALTLLTAVALISFVRCAHYAWMRHRRRRHPGDIELTPQGIRQRVADRVVEVSWQDISVWEGRRRTNMGEYTDLWNAVSRNQVRHYGNREPKRYSGERPQNFEILLTPVVDNDAMHTFIWTAWTDPAWASTILSSQDRVGSLTEILSAPRAEEPLLQEKMNRQSDSVGVERSKKGDIGERISSKHSFPR</sequence>
<dbReference type="AlphaFoldDB" id="T5LWX8"/>
<name>T5LWX8_ACTVI</name>
<feature type="transmembrane region" description="Helical" evidence="2">
    <location>
        <begin position="134"/>
        <end position="157"/>
    </location>
</feature>
<dbReference type="HOGENOM" id="CLU_856946_0_0_11"/>
<accession>T5LWX8</accession>
<keyword evidence="2" id="KW-1133">Transmembrane helix</keyword>
<dbReference type="EMBL" id="ACRE02000069">
    <property type="protein sequence ID" value="EQM96831.1"/>
    <property type="molecule type" value="Genomic_DNA"/>
</dbReference>
<dbReference type="Proteomes" id="UP000004668">
    <property type="component" value="Unassembled WGS sequence"/>
</dbReference>
<keyword evidence="2" id="KW-0812">Transmembrane</keyword>
<proteinExistence type="predicted"/>
<keyword evidence="2" id="KW-0472">Membrane</keyword>
<evidence type="ECO:0000256" key="1">
    <source>
        <dbReference type="SAM" id="MobiDB-lite"/>
    </source>
</evidence>
<evidence type="ECO:0000256" key="2">
    <source>
        <dbReference type="SAM" id="Phobius"/>
    </source>
</evidence>
<feature type="region of interest" description="Disordered" evidence="1">
    <location>
        <begin position="285"/>
        <end position="324"/>
    </location>
</feature>
<organism evidence="3 4">
    <name type="scientific">Actinomyces viscosus C505</name>
    <dbReference type="NCBI Taxonomy" id="562973"/>
    <lineage>
        <taxon>Bacteria</taxon>
        <taxon>Bacillati</taxon>
        <taxon>Actinomycetota</taxon>
        <taxon>Actinomycetes</taxon>
        <taxon>Actinomycetales</taxon>
        <taxon>Actinomycetaceae</taxon>
        <taxon>Actinomyces</taxon>
    </lineage>
</organism>
<gene>
    <name evidence="3" type="ORF">HMPREF0059_02697</name>
</gene>
<protein>
    <submittedName>
        <fullName evidence="3">Uncharacterized protein</fullName>
    </submittedName>
</protein>
<feature type="transmembrane region" description="Helical" evidence="2">
    <location>
        <begin position="50"/>
        <end position="68"/>
    </location>
</feature>
<comment type="caution">
    <text evidence="3">The sequence shown here is derived from an EMBL/GenBank/DDBJ whole genome shotgun (WGS) entry which is preliminary data.</text>
</comment>